<reference evidence="2" key="1">
    <citation type="submission" date="2018-12" db="EMBL/GenBank/DDBJ databases">
        <authorList>
            <person name="Syme R.A."/>
            <person name="Farfan-Caceres L."/>
            <person name="Lichtenzveig J."/>
        </authorList>
    </citation>
    <scope>NUCLEOTIDE SEQUENCE</scope>
    <source>
        <strain evidence="2">Al4</strain>
    </source>
</reference>
<keyword evidence="1" id="KW-0732">Signal</keyword>
<accession>A0A8H7J3H3</accession>
<feature type="chain" id="PRO_5034172876" evidence="1">
    <location>
        <begin position="24"/>
        <end position="330"/>
    </location>
</feature>
<name>A0A8H7J3H3_9PLEO</name>
<evidence type="ECO:0000313" key="3">
    <source>
        <dbReference type="Proteomes" id="UP000651452"/>
    </source>
</evidence>
<proteinExistence type="predicted"/>
<feature type="signal peptide" evidence="1">
    <location>
        <begin position="1"/>
        <end position="23"/>
    </location>
</feature>
<evidence type="ECO:0000256" key="1">
    <source>
        <dbReference type="SAM" id="SignalP"/>
    </source>
</evidence>
<reference evidence="2" key="2">
    <citation type="submission" date="2020-09" db="EMBL/GenBank/DDBJ databases">
        <title>Reference genome assembly for Australian Ascochyta lentis isolate Al4.</title>
        <authorList>
            <person name="Lee R.C."/>
            <person name="Farfan-Caceres L.M."/>
            <person name="Debler J.W."/>
            <person name="Williams A.H."/>
            <person name="Henares B.M."/>
        </authorList>
    </citation>
    <scope>NUCLEOTIDE SEQUENCE</scope>
    <source>
        <strain evidence="2">Al4</strain>
    </source>
</reference>
<keyword evidence="3" id="KW-1185">Reference proteome</keyword>
<evidence type="ECO:0000313" key="2">
    <source>
        <dbReference type="EMBL" id="KAF9694593.1"/>
    </source>
</evidence>
<gene>
    <name evidence="2" type="ORF">EKO04_007319</name>
</gene>
<dbReference type="Proteomes" id="UP000651452">
    <property type="component" value="Unassembled WGS sequence"/>
</dbReference>
<comment type="caution">
    <text evidence="2">The sequence shown here is derived from an EMBL/GenBank/DDBJ whole genome shotgun (WGS) entry which is preliminary data.</text>
</comment>
<protein>
    <submittedName>
        <fullName evidence="2">Uncharacterized protein</fullName>
    </submittedName>
</protein>
<dbReference type="OrthoDB" id="3780330at2759"/>
<dbReference type="AlphaFoldDB" id="A0A8H7J3H3"/>
<organism evidence="2 3">
    <name type="scientific">Ascochyta lentis</name>
    <dbReference type="NCBI Taxonomy" id="205686"/>
    <lineage>
        <taxon>Eukaryota</taxon>
        <taxon>Fungi</taxon>
        <taxon>Dikarya</taxon>
        <taxon>Ascomycota</taxon>
        <taxon>Pezizomycotina</taxon>
        <taxon>Dothideomycetes</taxon>
        <taxon>Pleosporomycetidae</taxon>
        <taxon>Pleosporales</taxon>
        <taxon>Pleosporineae</taxon>
        <taxon>Didymellaceae</taxon>
        <taxon>Ascochyta</taxon>
    </lineage>
</organism>
<sequence>MRSNFSLVAFTLYQIFLVDSVQGRDLDLAGREISWDPHSPIYTTELDTRALGDTIKYCVPDLGITRNTLQTKANGKAAGDFFVYSSVLTFANNDALDAFKDEHKVIQNPQLAGLARDGYNEMKEKAQGTNKKKHPAVMTAMFIDKTICMSSSIKGLGAEKSLIWNTADRSFKEGLPVGVQDCMQQCHNDFARREGAEDINIHRRRGGCGECLALVQYFTANPTKETCKGSIFVTVTEEKGKMIVFSPCGTRAAKENEEHPGQPPKESWGCQLVTKMCGGDTISDESTPFEDYAIGKKNVNGVEESDADYRRSVRFHTQSYIPIPTKLYVF</sequence>
<dbReference type="EMBL" id="RZGK01000013">
    <property type="protein sequence ID" value="KAF9694593.1"/>
    <property type="molecule type" value="Genomic_DNA"/>
</dbReference>